<protein>
    <submittedName>
        <fullName evidence="2">Hydrid cluster protein-associated redox disulfide domain protein</fullName>
    </submittedName>
</protein>
<name>D0WGS4_SLAES</name>
<proteinExistence type="predicted"/>
<feature type="domain" description="DUF1858" evidence="1">
    <location>
        <begin position="7"/>
        <end position="58"/>
    </location>
</feature>
<dbReference type="SUPFAM" id="SSF140683">
    <property type="entry name" value="SP0561-like"/>
    <property type="match status" value="1"/>
</dbReference>
<dbReference type="NCBIfam" id="TIGR03980">
    <property type="entry name" value="prismane_assoc"/>
    <property type="match status" value="1"/>
</dbReference>
<dbReference type="GeneID" id="85007577"/>
<dbReference type="STRING" id="649764.HMPREF0762_01028"/>
<dbReference type="Gene3D" id="1.10.3910.10">
    <property type="entry name" value="SP0561-like"/>
    <property type="match status" value="1"/>
</dbReference>
<dbReference type="InterPro" id="IPR023883">
    <property type="entry name" value="CHP03980_redox-disulphide"/>
</dbReference>
<dbReference type="RefSeq" id="WP_006362286.1">
    <property type="nucleotide sequence ID" value="NZ_GG700630.1"/>
</dbReference>
<dbReference type="InterPro" id="IPR038062">
    <property type="entry name" value="ScdA-like_N_sf"/>
</dbReference>
<keyword evidence="3" id="KW-1185">Reference proteome</keyword>
<comment type="caution">
    <text evidence="2">The sequence shown here is derived from an EMBL/GenBank/DDBJ whole genome shotgun (WGS) entry which is preliminary data.</text>
</comment>
<dbReference type="AlphaFoldDB" id="D0WGS4"/>
<reference evidence="2" key="1">
    <citation type="submission" date="2009-10" db="EMBL/GenBank/DDBJ databases">
        <authorList>
            <person name="Weinstock G."/>
            <person name="Sodergren E."/>
            <person name="Clifton S."/>
            <person name="Fulton L."/>
            <person name="Fulton B."/>
            <person name="Courtney L."/>
            <person name="Fronick C."/>
            <person name="Harrison M."/>
            <person name="Strong C."/>
            <person name="Farmer C."/>
            <person name="Delahaunty K."/>
            <person name="Markovic C."/>
            <person name="Hall O."/>
            <person name="Minx P."/>
            <person name="Tomlinson C."/>
            <person name="Mitreva M."/>
            <person name="Nelson J."/>
            <person name="Hou S."/>
            <person name="Wollam A."/>
            <person name="Pepin K.H."/>
            <person name="Johnson M."/>
            <person name="Bhonagiri V."/>
            <person name="Nash W.E."/>
            <person name="Warren W."/>
            <person name="Chinwalla A."/>
            <person name="Mardis E.R."/>
            <person name="Wilson R.K."/>
        </authorList>
    </citation>
    <scope>NUCLEOTIDE SEQUENCE [LARGE SCALE GENOMIC DNA]</scope>
    <source>
        <strain evidence="2">ATCC 700122</strain>
    </source>
</reference>
<evidence type="ECO:0000313" key="2">
    <source>
        <dbReference type="EMBL" id="EEZ61687.1"/>
    </source>
</evidence>
<dbReference type="OrthoDB" id="15017at2"/>
<dbReference type="Pfam" id="PF08984">
    <property type="entry name" value="DUF1858"/>
    <property type="match status" value="1"/>
</dbReference>
<dbReference type="eggNOG" id="COG2846">
    <property type="taxonomic scope" value="Bacteria"/>
</dbReference>
<evidence type="ECO:0000313" key="3">
    <source>
        <dbReference type="Proteomes" id="UP000006001"/>
    </source>
</evidence>
<dbReference type="Proteomes" id="UP000006001">
    <property type="component" value="Unassembled WGS sequence"/>
</dbReference>
<gene>
    <name evidence="2" type="ORF">HMPREF0762_01028</name>
</gene>
<dbReference type="PANTHER" id="PTHR39341:SF1">
    <property type="entry name" value="DUF1858 DOMAIN-CONTAINING PROTEIN"/>
    <property type="match status" value="1"/>
</dbReference>
<sequence length="67" mass="6932">MNGSAYTGDMLVGEIIRRDPRNIAILESAGMGCVGCPASQSESLDDACMVHGMNAAEVLDMLNGSNA</sequence>
<dbReference type="EMBL" id="ACUX02000006">
    <property type="protein sequence ID" value="EEZ61687.1"/>
    <property type="molecule type" value="Genomic_DNA"/>
</dbReference>
<dbReference type="InterPro" id="IPR015077">
    <property type="entry name" value="DUF1858"/>
</dbReference>
<dbReference type="PANTHER" id="PTHR39341">
    <property type="entry name" value="BSL7085 PROTEIN"/>
    <property type="match status" value="1"/>
</dbReference>
<dbReference type="HOGENOM" id="CLU_180540_1_0_11"/>
<organism evidence="2 3">
    <name type="scientific">Slackia exigua (strain ATCC 700122 / DSM 15923 / CIP 105133 / JCM 11022 / KCTC 5966 / S-7)</name>
    <dbReference type="NCBI Taxonomy" id="649764"/>
    <lineage>
        <taxon>Bacteria</taxon>
        <taxon>Bacillati</taxon>
        <taxon>Actinomycetota</taxon>
        <taxon>Coriobacteriia</taxon>
        <taxon>Eggerthellales</taxon>
        <taxon>Eggerthellaceae</taxon>
        <taxon>Slackia</taxon>
    </lineage>
</organism>
<accession>D0WGS4</accession>
<evidence type="ECO:0000259" key="1">
    <source>
        <dbReference type="Pfam" id="PF08984"/>
    </source>
</evidence>